<accession>A0ABV7WKG1</accession>
<dbReference type="Gene3D" id="3.60.15.10">
    <property type="entry name" value="Ribonuclease Z/Hydroxyacylglutathione hydrolase-like"/>
    <property type="match status" value="2"/>
</dbReference>
<evidence type="ECO:0000313" key="2">
    <source>
        <dbReference type="EMBL" id="MFC3689603.1"/>
    </source>
</evidence>
<dbReference type="PANTHER" id="PTHR23131:SF0">
    <property type="entry name" value="ENDORIBONUCLEASE LACTB2"/>
    <property type="match status" value="1"/>
</dbReference>
<dbReference type="SMART" id="SM00849">
    <property type="entry name" value="Lactamase_B"/>
    <property type="match status" value="1"/>
</dbReference>
<gene>
    <name evidence="2" type="ORF">ACFOLH_14725</name>
</gene>
<proteinExistence type="predicted"/>
<dbReference type="SUPFAM" id="SSF56281">
    <property type="entry name" value="Metallo-hydrolase/oxidoreductase"/>
    <property type="match status" value="1"/>
</dbReference>
<dbReference type="InterPro" id="IPR036866">
    <property type="entry name" value="RibonucZ/Hydroxyglut_hydro"/>
</dbReference>
<sequence>MTRLVRADNPGPMTLEGTNTWLVGRERVLVVDPGPADPAHLAAVLAAVAGAGALGGVLLTHRHPDHADALGHDVLRSALASARAPVLALDPALGDPPTPGALAAATDEPARLLPLPGHTDDSAALVLPGRREVLTGDTVLGRGTSVVAHPDGDLGSYLASLDALLREVGAGAGAGPDGAPGGSGAPPWRGLPGHGPVVDDLAAAVTALRAHRLARVQQVRAALADLADPAGAGGPDDDGLVVAVVAAVYPDVDDPVLLGAAARTVRATLVHLGRV</sequence>
<comment type="caution">
    <text evidence="2">The sequence shown here is derived from an EMBL/GenBank/DDBJ whole genome shotgun (WGS) entry which is preliminary data.</text>
</comment>
<dbReference type="EMBL" id="JBHRWW010000011">
    <property type="protein sequence ID" value="MFC3689603.1"/>
    <property type="molecule type" value="Genomic_DNA"/>
</dbReference>
<dbReference type="Proteomes" id="UP001595685">
    <property type="component" value="Unassembled WGS sequence"/>
</dbReference>
<name>A0ABV7WKG1_9MICO</name>
<evidence type="ECO:0000259" key="1">
    <source>
        <dbReference type="SMART" id="SM00849"/>
    </source>
</evidence>
<dbReference type="Pfam" id="PF00753">
    <property type="entry name" value="Lactamase_B"/>
    <property type="match status" value="1"/>
</dbReference>
<dbReference type="PANTHER" id="PTHR23131">
    <property type="entry name" value="ENDORIBONUCLEASE LACTB2"/>
    <property type="match status" value="1"/>
</dbReference>
<reference evidence="3" key="1">
    <citation type="journal article" date="2019" name="Int. J. Syst. Evol. Microbiol.">
        <title>The Global Catalogue of Microorganisms (GCM) 10K type strain sequencing project: providing services to taxonomists for standard genome sequencing and annotation.</title>
        <authorList>
            <consortium name="The Broad Institute Genomics Platform"/>
            <consortium name="The Broad Institute Genome Sequencing Center for Infectious Disease"/>
            <person name="Wu L."/>
            <person name="Ma J."/>
        </authorList>
    </citation>
    <scope>NUCLEOTIDE SEQUENCE [LARGE SCALE GENOMIC DNA]</scope>
    <source>
        <strain evidence="3">NCAIM B.02333</strain>
    </source>
</reference>
<dbReference type="InterPro" id="IPR001279">
    <property type="entry name" value="Metallo-B-lactamas"/>
</dbReference>
<dbReference type="InterPro" id="IPR050662">
    <property type="entry name" value="Sec-metab_biosynth-thioest"/>
</dbReference>
<organism evidence="2 3">
    <name type="scientific">Aquipuribacter hungaricus</name>
    <dbReference type="NCBI Taxonomy" id="545624"/>
    <lineage>
        <taxon>Bacteria</taxon>
        <taxon>Bacillati</taxon>
        <taxon>Actinomycetota</taxon>
        <taxon>Actinomycetes</taxon>
        <taxon>Micrococcales</taxon>
        <taxon>Intrasporangiaceae</taxon>
        <taxon>Aquipuribacter</taxon>
    </lineage>
</organism>
<feature type="domain" description="Metallo-beta-lactamase" evidence="1">
    <location>
        <begin position="17"/>
        <end position="175"/>
    </location>
</feature>
<dbReference type="RefSeq" id="WP_376984109.1">
    <property type="nucleotide sequence ID" value="NZ_JBHRWW010000011.1"/>
</dbReference>
<protein>
    <submittedName>
        <fullName evidence="2">MBL fold metallo-hydrolase</fullName>
    </submittedName>
</protein>
<evidence type="ECO:0000313" key="3">
    <source>
        <dbReference type="Proteomes" id="UP001595685"/>
    </source>
</evidence>
<keyword evidence="3" id="KW-1185">Reference proteome</keyword>